<evidence type="ECO:0000259" key="2">
    <source>
        <dbReference type="PROSITE" id="PS51762"/>
    </source>
</evidence>
<dbReference type="PANTHER" id="PTHR10963:SF55">
    <property type="entry name" value="GLYCOSIDE HYDROLASE FAMILY 16 PROTEIN"/>
    <property type="match status" value="1"/>
</dbReference>
<name>A0ABP6YRZ6_9ACTN</name>
<feature type="domain" description="GH16" evidence="2">
    <location>
        <begin position="1"/>
        <end position="143"/>
    </location>
</feature>
<protein>
    <recommendedName>
        <fullName evidence="2">GH16 domain-containing protein</fullName>
    </recommendedName>
</protein>
<gene>
    <name evidence="3" type="ORF">GCM10022223_00310</name>
</gene>
<sequence>MAGVLGARPTEGGTGEIDVLEAVGSGPGESQFDKAHQTIWYDYVGTHEKQGQEHSFPAGQEPGEGMHTYTVDWSPDRIVWYIDDLPVYERTEDTTGWLASTFDKPFYLRVNLAVGGSWPGDPTADTRFPATYDIDYVRVYQRT</sequence>
<dbReference type="Proteomes" id="UP001501074">
    <property type="component" value="Unassembled WGS sequence"/>
</dbReference>
<dbReference type="RefSeq" id="WP_231485312.1">
    <property type="nucleotide sequence ID" value="NZ_BAAAZO010000001.1"/>
</dbReference>
<dbReference type="InterPro" id="IPR013320">
    <property type="entry name" value="ConA-like_dom_sf"/>
</dbReference>
<organism evidence="3 4">
    <name type="scientific">Kineosporia mesophila</name>
    <dbReference type="NCBI Taxonomy" id="566012"/>
    <lineage>
        <taxon>Bacteria</taxon>
        <taxon>Bacillati</taxon>
        <taxon>Actinomycetota</taxon>
        <taxon>Actinomycetes</taxon>
        <taxon>Kineosporiales</taxon>
        <taxon>Kineosporiaceae</taxon>
        <taxon>Kineosporia</taxon>
    </lineage>
</organism>
<dbReference type="Pfam" id="PF00722">
    <property type="entry name" value="Glyco_hydro_16"/>
    <property type="match status" value="1"/>
</dbReference>
<evidence type="ECO:0000313" key="3">
    <source>
        <dbReference type="EMBL" id="GAA3589789.1"/>
    </source>
</evidence>
<dbReference type="InterPro" id="IPR050546">
    <property type="entry name" value="Glycosyl_Hydrlase_16"/>
</dbReference>
<keyword evidence="4" id="KW-1185">Reference proteome</keyword>
<dbReference type="InterPro" id="IPR000757">
    <property type="entry name" value="Beta-glucanase-like"/>
</dbReference>
<proteinExistence type="inferred from homology"/>
<comment type="similarity">
    <text evidence="1">Belongs to the glycosyl hydrolase 16 family.</text>
</comment>
<evidence type="ECO:0000313" key="4">
    <source>
        <dbReference type="Proteomes" id="UP001501074"/>
    </source>
</evidence>
<dbReference type="PROSITE" id="PS51762">
    <property type="entry name" value="GH16_2"/>
    <property type="match status" value="1"/>
</dbReference>
<evidence type="ECO:0000256" key="1">
    <source>
        <dbReference type="ARBA" id="ARBA00006865"/>
    </source>
</evidence>
<dbReference type="EMBL" id="BAAAZO010000001">
    <property type="protein sequence ID" value="GAA3589789.1"/>
    <property type="molecule type" value="Genomic_DNA"/>
</dbReference>
<reference evidence="4" key="1">
    <citation type="journal article" date="2019" name="Int. J. Syst. Evol. Microbiol.">
        <title>The Global Catalogue of Microorganisms (GCM) 10K type strain sequencing project: providing services to taxonomists for standard genome sequencing and annotation.</title>
        <authorList>
            <consortium name="The Broad Institute Genomics Platform"/>
            <consortium name="The Broad Institute Genome Sequencing Center for Infectious Disease"/>
            <person name="Wu L."/>
            <person name="Ma J."/>
        </authorList>
    </citation>
    <scope>NUCLEOTIDE SEQUENCE [LARGE SCALE GENOMIC DNA]</scope>
    <source>
        <strain evidence="4">JCM 16902</strain>
    </source>
</reference>
<accession>A0ABP6YRZ6</accession>
<dbReference type="SUPFAM" id="SSF49899">
    <property type="entry name" value="Concanavalin A-like lectins/glucanases"/>
    <property type="match status" value="1"/>
</dbReference>
<dbReference type="Gene3D" id="2.60.120.200">
    <property type="match status" value="1"/>
</dbReference>
<dbReference type="PANTHER" id="PTHR10963">
    <property type="entry name" value="GLYCOSYL HYDROLASE-RELATED"/>
    <property type="match status" value="1"/>
</dbReference>
<comment type="caution">
    <text evidence="3">The sequence shown here is derived from an EMBL/GenBank/DDBJ whole genome shotgun (WGS) entry which is preliminary data.</text>
</comment>
<dbReference type="CDD" id="cd08023">
    <property type="entry name" value="GH16_laminarinase_like"/>
    <property type="match status" value="1"/>
</dbReference>